<protein>
    <submittedName>
        <fullName evidence="1">Transposase</fullName>
    </submittedName>
</protein>
<dbReference type="InterPro" id="IPR010921">
    <property type="entry name" value="Trp_repressor/repl_initiator"/>
</dbReference>
<name>A0A316FB01_9GAMM</name>
<evidence type="ECO:0000313" key="2">
    <source>
        <dbReference type="Proteomes" id="UP000245790"/>
    </source>
</evidence>
<dbReference type="EMBL" id="QGGU01000014">
    <property type="protein sequence ID" value="PWK45408.1"/>
    <property type="molecule type" value="Genomic_DNA"/>
</dbReference>
<dbReference type="Pfam" id="PF01527">
    <property type="entry name" value="HTH_Tnp_1"/>
    <property type="match status" value="1"/>
</dbReference>
<accession>A0A316FB01</accession>
<dbReference type="InterPro" id="IPR002514">
    <property type="entry name" value="Transposase_8"/>
</dbReference>
<organism evidence="1 2">
    <name type="scientific">Pleionea mediterranea</name>
    <dbReference type="NCBI Taxonomy" id="523701"/>
    <lineage>
        <taxon>Bacteria</taxon>
        <taxon>Pseudomonadati</taxon>
        <taxon>Pseudomonadota</taxon>
        <taxon>Gammaproteobacteria</taxon>
        <taxon>Oceanospirillales</taxon>
        <taxon>Pleioneaceae</taxon>
        <taxon>Pleionea</taxon>
    </lineage>
</organism>
<dbReference type="SUPFAM" id="SSF48295">
    <property type="entry name" value="TrpR-like"/>
    <property type="match status" value="1"/>
</dbReference>
<dbReference type="Proteomes" id="UP000245790">
    <property type="component" value="Unassembled WGS sequence"/>
</dbReference>
<evidence type="ECO:0000313" key="1">
    <source>
        <dbReference type="EMBL" id="PWK45408.1"/>
    </source>
</evidence>
<reference evidence="1 2" key="1">
    <citation type="submission" date="2018-05" db="EMBL/GenBank/DDBJ databases">
        <title>Genomic Encyclopedia of Type Strains, Phase IV (KMG-IV): sequencing the most valuable type-strain genomes for metagenomic binning, comparative biology and taxonomic classification.</title>
        <authorList>
            <person name="Goeker M."/>
        </authorList>
    </citation>
    <scope>NUCLEOTIDE SEQUENCE [LARGE SCALE GENOMIC DNA]</scope>
    <source>
        <strain evidence="1 2">DSM 25350</strain>
    </source>
</reference>
<dbReference type="GO" id="GO:0004803">
    <property type="term" value="F:transposase activity"/>
    <property type="evidence" value="ECO:0007669"/>
    <property type="project" value="InterPro"/>
</dbReference>
<proteinExistence type="predicted"/>
<comment type="caution">
    <text evidence="1">The sequence shown here is derived from an EMBL/GenBank/DDBJ whole genome shotgun (WGS) entry which is preliminary data.</text>
</comment>
<dbReference type="GO" id="GO:0006313">
    <property type="term" value="P:DNA transposition"/>
    <property type="evidence" value="ECO:0007669"/>
    <property type="project" value="InterPro"/>
</dbReference>
<dbReference type="OrthoDB" id="9810995at2"/>
<dbReference type="GO" id="GO:0043565">
    <property type="term" value="F:sequence-specific DNA binding"/>
    <property type="evidence" value="ECO:0007669"/>
    <property type="project" value="InterPro"/>
</dbReference>
<sequence>MKESDRPAREIALELGVRRNQLYKWAEQLEDKGEAAFKGKGRPKKIESCFVLPHILKPTAQSVIASLK</sequence>
<keyword evidence="2" id="KW-1185">Reference proteome</keyword>
<gene>
    <name evidence="1" type="ORF">C8D97_11481</name>
</gene>
<dbReference type="AlphaFoldDB" id="A0A316FB01"/>